<keyword evidence="4" id="KW-1185">Reference proteome</keyword>
<evidence type="ECO:0000313" key="4">
    <source>
        <dbReference type="Proteomes" id="UP000030755"/>
    </source>
</evidence>
<dbReference type="HOGENOM" id="CLU_555693_0_0_1"/>
<gene>
    <name evidence="3" type="ORF">O9G_003264</name>
</gene>
<feature type="chain" id="PRO_5001705838" evidence="2">
    <location>
        <begin position="17"/>
        <end position="491"/>
    </location>
</feature>
<name>A0A075AZM5_ROZAC</name>
<dbReference type="Proteomes" id="UP000030755">
    <property type="component" value="Unassembled WGS sequence"/>
</dbReference>
<feature type="signal peptide" evidence="2">
    <location>
        <begin position="1"/>
        <end position="16"/>
    </location>
</feature>
<keyword evidence="2" id="KW-0732">Signal</keyword>
<reference evidence="3 4" key="1">
    <citation type="journal article" date="2013" name="Curr. Biol.">
        <title>Shared signatures of parasitism and phylogenomics unite Cryptomycota and microsporidia.</title>
        <authorList>
            <person name="James T.Y."/>
            <person name="Pelin A."/>
            <person name="Bonen L."/>
            <person name="Ahrendt S."/>
            <person name="Sain D."/>
            <person name="Corradi N."/>
            <person name="Stajich J.E."/>
        </authorList>
    </citation>
    <scope>NUCLEOTIDE SEQUENCE [LARGE SCALE GENOMIC DNA]</scope>
    <source>
        <strain evidence="3 4">CSF55</strain>
    </source>
</reference>
<protein>
    <submittedName>
        <fullName evidence="3">Uncharacterized protein</fullName>
    </submittedName>
</protein>
<proteinExistence type="predicted"/>
<dbReference type="EMBL" id="KE560757">
    <property type="protein sequence ID" value="EPZ35781.1"/>
    <property type="molecule type" value="Genomic_DNA"/>
</dbReference>
<organism evidence="3 4">
    <name type="scientific">Rozella allomycis (strain CSF55)</name>
    <dbReference type="NCBI Taxonomy" id="988480"/>
    <lineage>
        <taxon>Eukaryota</taxon>
        <taxon>Fungi</taxon>
        <taxon>Fungi incertae sedis</taxon>
        <taxon>Cryptomycota</taxon>
        <taxon>Cryptomycota incertae sedis</taxon>
        <taxon>Rozella</taxon>
    </lineage>
</organism>
<dbReference type="AlphaFoldDB" id="A0A075AZM5"/>
<evidence type="ECO:0000256" key="2">
    <source>
        <dbReference type="SAM" id="SignalP"/>
    </source>
</evidence>
<feature type="compositionally biased region" description="Polar residues" evidence="1">
    <location>
        <begin position="331"/>
        <end position="362"/>
    </location>
</feature>
<evidence type="ECO:0000313" key="3">
    <source>
        <dbReference type="EMBL" id="EPZ35781.1"/>
    </source>
</evidence>
<feature type="region of interest" description="Disordered" evidence="1">
    <location>
        <begin position="322"/>
        <end position="439"/>
    </location>
</feature>
<feature type="compositionally biased region" description="Polar residues" evidence="1">
    <location>
        <begin position="402"/>
        <end position="439"/>
    </location>
</feature>
<evidence type="ECO:0000256" key="1">
    <source>
        <dbReference type="SAM" id="MobiDB-lite"/>
    </source>
</evidence>
<accession>A0A075AZM5</accession>
<sequence length="491" mass="54438">MNYLLHITLIAVYATAYPLTNTPTPNQALISGLMRNSRTPVSKFQVHKASIGENGKHTKLFSDYLKSRVHEKKQGQVAGHELPIHEERLLENLGRYDKLSADDQKSLHDSLQWHIKDAQKEHGYNVLKQDTKGSKTFKNDKLEQMSQERNAAYKKLRDAKTDEEKVLAFKDLMATKKTETEAALADKSKTTNEDQKLKLQEKIEQYRILEEIATKRKSTGKTWSDMVWSTEHKKFTNELNRSVEKAKLVKDTTNGPAKKPEVRDDASSVVDMHDFYAGSDNGDHVAAPLAGVTQTVLPAARPNHQGQAVFTQQIVPPHQASANMNGEHAQMPQSTHVQTTQRPQFEQHQMNQQNGAPLQNHDQGVGPNYPHFVDQPNGGVHHTADAPAPQGFGPSYPHSEISDSQAPSVANQGTQTPDAGTPGQGHSSDGQVTDGGSNKKSLWKRYGRIAAYSTGTFALGVVGTQQIMDSKNKDEPMVYPEIPPLPELVIE</sequence>